<evidence type="ECO:0000313" key="3">
    <source>
        <dbReference type="EMBL" id="KAK3276778.1"/>
    </source>
</evidence>
<dbReference type="GO" id="GO:0008430">
    <property type="term" value="F:selenium binding"/>
    <property type="evidence" value="ECO:0007669"/>
    <property type="project" value="InterPro"/>
</dbReference>
<dbReference type="EMBL" id="LGRX02006390">
    <property type="protein sequence ID" value="KAK3276778.1"/>
    <property type="molecule type" value="Genomic_DNA"/>
</dbReference>
<evidence type="ECO:0000256" key="2">
    <source>
        <dbReference type="ARBA" id="ARBA00023266"/>
    </source>
</evidence>
<dbReference type="SUPFAM" id="SSF75011">
    <property type="entry name" value="3-carboxy-cis,cis-mucoante lactonizing enzyme"/>
    <property type="match status" value="1"/>
</dbReference>
<protein>
    <submittedName>
        <fullName evidence="3">Methanethiol oxidase</fullName>
    </submittedName>
</protein>
<keyword evidence="2" id="KW-0711">Selenium</keyword>
<evidence type="ECO:0000313" key="4">
    <source>
        <dbReference type="Proteomes" id="UP001190700"/>
    </source>
</evidence>
<name>A0AAE0GEW4_9CHLO</name>
<comment type="caution">
    <text evidence="3">The sequence shown here is derived from an EMBL/GenBank/DDBJ whole genome shotgun (WGS) entry which is preliminary data.</text>
</comment>
<dbReference type="Pfam" id="PF05694">
    <property type="entry name" value="SBP56"/>
    <property type="match status" value="1"/>
</dbReference>
<dbReference type="Proteomes" id="UP001190700">
    <property type="component" value="Unassembled WGS sequence"/>
</dbReference>
<organism evidence="3 4">
    <name type="scientific">Cymbomonas tetramitiformis</name>
    <dbReference type="NCBI Taxonomy" id="36881"/>
    <lineage>
        <taxon>Eukaryota</taxon>
        <taxon>Viridiplantae</taxon>
        <taxon>Chlorophyta</taxon>
        <taxon>Pyramimonadophyceae</taxon>
        <taxon>Pyramimonadales</taxon>
        <taxon>Pyramimonadaceae</taxon>
        <taxon>Cymbomonas</taxon>
    </lineage>
</organism>
<dbReference type="PANTHER" id="PTHR23300">
    <property type="entry name" value="METHANETHIOL OXIDASE"/>
    <property type="match status" value="1"/>
</dbReference>
<keyword evidence="4" id="KW-1185">Reference proteome</keyword>
<reference evidence="3 4" key="1">
    <citation type="journal article" date="2015" name="Genome Biol. Evol.">
        <title>Comparative Genomics of a Bacterivorous Green Alga Reveals Evolutionary Causalities and Consequences of Phago-Mixotrophic Mode of Nutrition.</title>
        <authorList>
            <person name="Burns J.A."/>
            <person name="Paasch A."/>
            <person name="Narechania A."/>
            <person name="Kim E."/>
        </authorList>
    </citation>
    <scope>NUCLEOTIDE SEQUENCE [LARGE SCALE GENOMIC DNA]</scope>
    <source>
        <strain evidence="3 4">PLY_AMNH</strain>
    </source>
</reference>
<dbReference type="PANTHER" id="PTHR23300:SF0">
    <property type="entry name" value="METHANETHIOL OXIDASE"/>
    <property type="match status" value="1"/>
</dbReference>
<comment type="similarity">
    <text evidence="1">Belongs to the selenium-binding protein family.</text>
</comment>
<dbReference type="AlphaFoldDB" id="A0AAE0GEW4"/>
<sequence>MGTKSSKLEAACSSHGPGYATPLQAMTEGPRETLLYVPCICVGTENEARADYLATVDADPSSEMYGQVIHRLAMPHIGDELHHSGWNACSSCYNDTARTRSKLILPALGSGRVYIVDVGKDPKVPKLHKVIEHGKIKTKVNMAYPHTTHCLPNGEVMISCMGDSEGNAKGGFLLLDEKNGFKIKQAWSDKCVPYGYDFWYQPEFNVMISTEWGEPKTFKKGFDPDLVESKFGHSIHIWDWEKREVLQTIDMGDDGRIPLEVRFAHDPLVPRAFVGAALSSNVIMVTPDDATPGNWKHEVIIRQPSLKVEGWLLPEMPPLITDILLSLDDRFLYFSNWLHGDIRQYDISNPSEPLLVGQVWLGGSIREGGPVKVLAGLDGPGFDGRQPDIPSVQGHHLHGGPQMIQLSLDGKRLYVSNSLYSPWDKQFYPEMAKHGSYILQVDVNTDTGGLQLNPAFYVDFGAEPGGPVLAHEIRYPGGDCTSDIWVSETKCSAATE</sequence>
<accession>A0AAE0GEW4</accession>
<proteinExistence type="inferred from homology"/>
<evidence type="ECO:0000256" key="1">
    <source>
        <dbReference type="ARBA" id="ARBA00005606"/>
    </source>
</evidence>
<gene>
    <name evidence="3" type="ORF">CYMTET_15175</name>
</gene>
<dbReference type="InterPro" id="IPR008826">
    <property type="entry name" value="Se-bd"/>
</dbReference>